<reference evidence="8" key="1">
    <citation type="journal article" date="2012" name="Science">
        <title>The Paleozoic origin of enzymatic lignin decomposition reconstructed from 31 fungal genomes.</title>
        <authorList>
            <person name="Floudas D."/>
            <person name="Binder M."/>
            <person name="Riley R."/>
            <person name="Barry K."/>
            <person name="Blanchette R.A."/>
            <person name="Henrissat B."/>
            <person name="Martinez A.T."/>
            <person name="Otillar R."/>
            <person name="Spatafora J.W."/>
            <person name="Yadav J.S."/>
            <person name="Aerts A."/>
            <person name="Benoit I."/>
            <person name="Boyd A."/>
            <person name="Carlson A."/>
            <person name="Copeland A."/>
            <person name="Coutinho P.M."/>
            <person name="de Vries R.P."/>
            <person name="Ferreira P."/>
            <person name="Findley K."/>
            <person name="Foster B."/>
            <person name="Gaskell J."/>
            <person name="Glotzer D."/>
            <person name="Gorecki P."/>
            <person name="Heitman J."/>
            <person name="Hesse C."/>
            <person name="Hori C."/>
            <person name="Igarashi K."/>
            <person name="Jurgens J.A."/>
            <person name="Kallen N."/>
            <person name="Kersten P."/>
            <person name="Kohler A."/>
            <person name="Kuees U."/>
            <person name="Kumar T.K.A."/>
            <person name="Kuo A."/>
            <person name="LaButti K."/>
            <person name="Larrondo L.F."/>
            <person name="Lindquist E."/>
            <person name="Ling A."/>
            <person name="Lombard V."/>
            <person name="Lucas S."/>
            <person name="Lundell T."/>
            <person name="Martin R."/>
            <person name="McLaughlin D.J."/>
            <person name="Morgenstern I."/>
            <person name="Morin E."/>
            <person name="Murat C."/>
            <person name="Nagy L.G."/>
            <person name="Nolan M."/>
            <person name="Ohm R.A."/>
            <person name="Patyshakuliyeva A."/>
            <person name="Rokas A."/>
            <person name="Ruiz-Duenas F.J."/>
            <person name="Sabat G."/>
            <person name="Salamov A."/>
            <person name="Samejima M."/>
            <person name="Schmutz J."/>
            <person name="Slot J.C."/>
            <person name="St John F."/>
            <person name="Stenlid J."/>
            <person name="Sun H."/>
            <person name="Sun S."/>
            <person name="Syed K."/>
            <person name="Tsang A."/>
            <person name="Wiebenga A."/>
            <person name="Young D."/>
            <person name="Pisabarro A."/>
            <person name="Eastwood D.C."/>
            <person name="Martin F."/>
            <person name="Cullen D."/>
            <person name="Grigoriev I.V."/>
            <person name="Hibbett D.S."/>
        </authorList>
    </citation>
    <scope>NUCLEOTIDE SEQUENCE [LARGE SCALE GENOMIC DNA]</scope>
    <source>
        <strain evidence="8">RWD-64-598 SS2</strain>
    </source>
</reference>
<gene>
    <name evidence="7" type="ORF">CONPUDRAFT_114374</name>
</gene>
<dbReference type="GO" id="GO:0003735">
    <property type="term" value="F:structural constituent of ribosome"/>
    <property type="evidence" value="ECO:0007669"/>
    <property type="project" value="InterPro"/>
</dbReference>
<comment type="subcellular location">
    <subcellularLocation>
        <location evidence="1">Mitochondrion</location>
    </subcellularLocation>
</comment>
<dbReference type="GO" id="GO:1990904">
    <property type="term" value="C:ribonucleoprotein complex"/>
    <property type="evidence" value="ECO:0007669"/>
    <property type="project" value="UniProtKB-KW"/>
</dbReference>
<dbReference type="AlphaFoldDB" id="A0A5M3N4C3"/>
<dbReference type="RefSeq" id="XP_007763127.1">
    <property type="nucleotide sequence ID" value="XM_007764937.1"/>
</dbReference>
<dbReference type="PANTHER" id="PTHR13274:SF2">
    <property type="entry name" value="SMALL RIBOSOMAL SUBUNIT PROTEIN MS25"/>
    <property type="match status" value="1"/>
</dbReference>
<evidence type="ECO:0000256" key="3">
    <source>
        <dbReference type="ARBA" id="ARBA00023128"/>
    </source>
</evidence>
<name>A0A5M3N4C3_CONPW</name>
<feature type="region of interest" description="Disordered" evidence="5">
    <location>
        <begin position="146"/>
        <end position="168"/>
    </location>
</feature>
<keyword evidence="8" id="KW-1185">Reference proteome</keyword>
<dbReference type="InterPro" id="IPR036249">
    <property type="entry name" value="Thioredoxin-like_sf"/>
</dbReference>
<dbReference type="InterPro" id="IPR007741">
    <property type="entry name" value="Ribosomal_mL43/mS25/NADH_DH"/>
</dbReference>
<evidence type="ECO:0000256" key="1">
    <source>
        <dbReference type="ARBA" id="ARBA00004173"/>
    </source>
</evidence>
<dbReference type="GO" id="GO:0005840">
    <property type="term" value="C:ribosome"/>
    <property type="evidence" value="ECO:0007669"/>
    <property type="project" value="UniProtKB-KW"/>
</dbReference>
<organism evidence="7 8">
    <name type="scientific">Coniophora puteana (strain RWD-64-598)</name>
    <name type="common">Brown rot fungus</name>
    <dbReference type="NCBI Taxonomy" id="741705"/>
    <lineage>
        <taxon>Eukaryota</taxon>
        <taxon>Fungi</taxon>
        <taxon>Dikarya</taxon>
        <taxon>Basidiomycota</taxon>
        <taxon>Agaricomycotina</taxon>
        <taxon>Agaricomycetes</taxon>
        <taxon>Agaricomycetidae</taxon>
        <taxon>Boletales</taxon>
        <taxon>Coniophorineae</taxon>
        <taxon>Coniophoraceae</taxon>
        <taxon>Coniophora</taxon>
    </lineage>
</organism>
<comment type="caution">
    <text evidence="7">The sequence shown here is derived from an EMBL/GenBank/DDBJ whole genome shotgun (WGS) entry which is preliminary data.</text>
</comment>
<dbReference type="Pfam" id="PF05047">
    <property type="entry name" value="L51_S25_CI-B8"/>
    <property type="match status" value="1"/>
</dbReference>
<dbReference type="EMBL" id="JH711573">
    <property type="protein sequence ID" value="EIW86243.1"/>
    <property type="molecule type" value="Genomic_DNA"/>
</dbReference>
<protein>
    <recommendedName>
        <fullName evidence="6">Ribosomal protein/NADH dehydrogenase domain-containing protein</fullName>
    </recommendedName>
</protein>
<dbReference type="Proteomes" id="UP000053558">
    <property type="component" value="Unassembled WGS sequence"/>
</dbReference>
<dbReference type="KEGG" id="cput:CONPUDRAFT_114374"/>
<sequence>MVKTLPGPSRLSQTLLRLKAAPRLELLGLKRLRVSFGAKEANPGTRHFLKEELPRIRFANPALEIEVDQHKDARPQPSLTVEQENGSTTVIAMEKKWSSVIVKELMDLAGGDAWAQHKAAATAAGQPILPGEEERQKALETVKLQRATRAAQPKVPERPRTGAAAMLP</sequence>
<accession>A0A5M3N4C3</accession>
<dbReference type="OMA" id="YAFRNDH"/>
<dbReference type="PANTHER" id="PTHR13274">
    <property type="entry name" value="MITOCHONDRIAL RIBOSOMAL PROTEIN S25"/>
    <property type="match status" value="1"/>
</dbReference>
<dbReference type="SUPFAM" id="SSF52833">
    <property type="entry name" value="Thioredoxin-like"/>
    <property type="match status" value="1"/>
</dbReference>
<keyword evidence="2" id="KW-0689">Ribosomal protein</keyword>
<dbReference type="GeneID" id="19199075"/>
<keyword evidence="4" id="KW-0687">Ribonucleoprotein</keyword>
<dbReference type="GO" id="GO:0005739">
    <property type="term" value="C:mitochondrion"/>
    <property type="evidence" value="ECO:0007669"/>
    <property type="project" value="UniProtKB-SubCell"/>
</dbReference>
<keyword evidence="3" id="KW-0496">Mitochondrion</keyword>
<evidence type="ECO:0000256" key="5">
    <source>
        <dbReference type="SAM" id="MobiDB-lite"/>
    </source>
</evidence>
<evidence type="ECO:0000313" key="7">
    <source>
        <dbReference type="EMBL" id="EIW86243.1"/>
    </source>
</evidence>
<dbReference type="InterPro" id="IPR040049">
    <property type="entry name" value="Ribosomal_mS25/mL61"/>
</dbReference>
<evidence type="ECO:0000256" key="2">
    <source>
        <dbReference type="ARBA" id="ARBA00022980"/>
    </source>
</evidence>
<proteinExistence type="predicted"/>
<dbReference type="SMART" id="SM00916">
    <property type="entry name" value="L51_S25_CI-B8"/>
    <property type="match status" value="1"/>
</dbReference>
<dbReference type="OrthoDB" id="1696305at2759"/>
<evidence type="ECO:0000313" key="8">
    <source>
        <dbReference type="Proteomes" id="UP000053558"/>
    </source>
</evidence>
<dbReference type="Gene3D" id="3.40.30.10">
    <property type="entry name" value="Glutaredoxin"/>
    <property type="match status" value="1"/>
</dbReference>
<feature type="domain" description="Ribosomal protein/NADH dehydrogenase" evidence="6">
    <location>
        <begin position="39"/>
        <end position="112"/>
    </location>
</feature>
<evidence type="ECO:0000259" key="6">
    <source>
        <dbReference type="SMART" id="SM00916"/>
    </source>
</evidence>
<evidence type="ECO:0000256" key="4">
    <source>
        <dbReference type="ARBA" id="ARBA00023274"/>
    </source>
</evidence>